<evidence type="ECO:0000259" key="5">
    <source>
        <dbReference type="Pfam" id="PF05199"/>
    </source>
</evidence>
<feature type="signal peptide" evidence="3">
    <location>
        <begin position="1"/>
        <end position="20"/>
    </location>
</feature>
<evidence type="ECO:0000259" key="4">
    <source>
        <dbReference type="Pfam" id="PF00732"/>
    </source>
</evidence>
<keyword evidence="2" id="KW-0274">FAD</keyword>
<evidence type="ECO:0000313" key="7">
    <source>
        <dbReference type="Proteomes" id="UP000008066"/>
    </source>
</evidence>
<dbReference type="HOGENOM" id="CLU_002865_4_1_1"/>
<feature type="binding site" evidence="2">
    <location>
        <position position="136"/>
    </location>
    <ligand>
        <name>FAD</name>
        <dbReference type="ChEBI" id="CHEBI:57692"/>
    </ligand>
</feature>
<dbReference type="SUPFAM" id="SSF51905">
    <property type="entry name" value="FAD/NAD(P)-binding domain"/>
    <property type="match status" value="1"/>
</dbReference>
<dbReference type="STRING" id="759272.G0RXU8"/>
<feature type="chain" id="PRO_5003409125" description="Glucose-methanol-choline oxidoreductase N-terminal domain-containing protein" evidence="3">
    <location>
        <begin position="21"/>
        <end position="616"/>
    </location>
</feature>
<dbReference type="SUPFAM" id="SSF54373">
    <property type="entry name" value="FAD-linked reductases, C-terminal domain"/>
    <property type="match status" value="1"/>
</dbReference>
<dbReference type="Gene3D" id="3.50.50.60">
    <property type="entry name" value="FAD/NAD(P)-binding domain"/>
    <property type="match status" value="1"/>
</dbReference>
<dbReference type="InterPro" id="IPR012132">
    <property type="entry name" value="GMC_OxRdtase"/>
</dbReference>
<dbReference type="KEGG" id="cthr:CTHT_0000450"/>
<dbReference type="eggNOG" id="KOG1238">
    <property type="taxonomic scope" value="Eukaryota"/>
</dbReference>
<protein>
    <recommendedName>
        <fullName evidence="8">Glucose-methanol-choline oxidoreductase N-terminal domain-containing protein</fullName>
    </recommendedName>
</protein>
<feature type="domain" description="Glucose-methanol-choline oxidoreductase N-terminal" evidence="4">
    <location>
        <begin position="131"/>
        <end position="385"/>
    </location>
</feature>
<dbReference type="InterPro" id="IPR036188">
    <property type="entry name" value="FAD/NAD-bd_sf"/>
</dbReference>
<proteinExistence type="inferred from homology"/>
<evidence type="ECO:0008006" key="8">
    <source>
        <dbReference type="Google" id="ProtNLM"/>
    </source>
</evidence>
<evidence type="ECO:0000256" key="1">
    <source>
        <dbReference type="ARBA" id="ARBA00010790"/>
    </source>
</evidence>
<dbReference type="Gene3D" id="3.30.410.40">
    <property type="match status" value="1"/>
</dbReference>
<dbReference type="Pfam" id="PF05199">
    <property type="entry name" value="GMC_oxred_C"/>
    <property type="match status" value="1"/>
</dbReference>
<dbReference type="GO" id="GO:0050660">
    <property type="term" value="F:flavin adenine dinucleotide binding"/>
    <property type="evidence" value="ECO:0007669"/>
    <property type="project" value="InterPro"/>
</dbReference>
<dbReference type="PIRSF" id="PIRSF000137">
    <property type="entry name" value="Alcohol_oxidase"/>
    <property type="match status" value="1"/>
</dbReference>
<keyword evidence="7" id="KW-1185">Reference proteome</keyword>
<dbReference type="EMBL" id="GL988030">
    <property type="protein sequence ID" value="EGS24114.1"/>
    <property type="molecule type" value="Genomic_DNA"/>
</dbReference>
<keyword evidence="2" id="KW-0285">Flavoprotein</keyword>
<dbReference type="GO" id="GO:0016614">
    <property type="term" value="F:oxidoreductase activity, acting on CH-OH group of donors"/>
    <property type="evidence" value="ECO:0007669"/>
    <property type="project" value="InterPro"/>
</dbReference>
<dbReference type="InterPro" id="IPR000172">
    <property type="entry name" value="GMC_OxRdtase_N"/>
</dbReference>
<dbReference type="PANTHER" id="PTHR11552">
    <property type="entry name" value="GLUCOSE-METHANOL-CHOLINE GMC OXIDOREDUCTASE"/>
    <property type="match status" value="1"/>
</dbReference>
<evidence type="ECO:0000256" key="2">
    <source>
        <dbReference type="PIRSR" id="PIRSR000137-2"/>
    </source>
</evidence>
<dbReference type="OrthoDB" id="269227at2759"/>
<evidence type="ECO:0000313" key="6">
    <source>
        <dbReference type="EMBL" id="EGS24114.1"/>
    </source>
</evidence>
<feature type="binding site" evidence="2">
    <location>
        <position position="287"/>
    </location>
    <ligand>
        <name>FAD</name>
        <dbReference type="ChEBI" id="CHEBI:57692"/>
    </ligand>
</feature>
<dbReference type="OMA" id="FSFEGFW"/>
<dbReference type="AlphaFoldDB" id="G0RXU8"/>
<reference evidence="6 7" key="1">
    <citation type="journal article" date="2011" name="Cell">
        <title>Insight into structure and assembly of the nuclear pore complex by utilizing the genome of a eukaryotic thermophile.</title>
        <authorList>
            <person name="Amlacher S."/>
            <person name="Sarges P."/>
            <person name="Flemming D."/>
            <person name="van Noort V."/>
            <person name="Kunze R."/>
            <person name="Devos D.P."/>
            <person name="Arumugam M."/>
            <person name="Bork P."/>
            <person name="Hurt E."/>
        </authorList>
    </citation>
    <scope>NUCLEOTIDE SEQUENCE [LARGE SCALE GENOMIC DNA]</scope>
    <source>
        <strain evidence="7">DSM 1495 / CBS 144.50 / IMI 039719</strain>
    </source>
</reference>
<dbReference type="PANTHER" id="PTHR11552:SF80">
    <property type="entry name" value="GMC OXIDOREDUCTASE"/>
    <property type="match status" value="1"/>
</dbReference>
<keyword evidence="3" id="KW-0732">Signal</keyword>
<name>G0RXU8_CHATD</name>
<dbReference type="RefSeq" id="XP_006690600.1">
    <property type="nucleotide sequence ID" value="XM_006690537.1"/>
</dbReference>
<sequence>MHYRLLSFITASVALQATYASPALSPEVYDYIVVGSGPGGGPLAAELARAGYPTLLIEAGGDEGENPTYAEIQHFNEAANDEATRWDFWVKHSDDPEREAKFEHTTWDTGDGTFYVGLDPPEGAKYLGIQYPRAAVLGGCAMHNAGVCSLPADDDWNIIVNKTGDTSWEAKNMRKYLKKIEKNEYLLPGNPDHGYDDASWAKNESLSQTRILKKIAELTGQDPKKAAELVSRDILEVGDDVDETVSFYNMAFHATAKGERSSPNSYIRATLADPAGYPLTVKLHALVTRVLFDNATLIPGSTPRAIGVEVMTGPSLYRADPKHVPGTKGPISQIYAKREVIISGGVFNSPQILKLSGVGPAEELKKFGIPVVVDLPGVGENLGDNYEGSLLGIASSPTNNAGQITLLFRTPNAPTKKRNIYAWCGSFSFEGFWPGFPTWYGNKVYTCALVHLAPKSQAGSVKLRSANPQDTPEINFRFFEHGGDHDLQELVEAANILREAWKAAGEPMAPIEELHPCKGPVQPGSERCSDEEQKEYFKLQAYSHHASSTCAIGGDDDPMAVLDSKFRVRGVKGLRVVDASVFPVVPGAFPSCPTMMISVKAAEDIIEEARRTDKKL</sequence>
<dbReference type="GeneID" id="18254083"/>
<dbReference type="Pfam" id="PF00732">
    <property type="entry name" value="GMC_oxred_N"/>
    <property type="match status" value="1"/>
</dbReference>
<dbReference type="InterPro" id="IPR007867">
    <property type="entry name" value="GMC_OxRtase_C"/>
</dbReference>
<feature type="binding site" evidence="2">
    <location>
        <begin position="144"/>
        <end position="147"/>
    </location>
    <ligand>
        <name>FAD</name>
        <dbReference type="ChEBI" id="CHEBI:57692"/>
    </ligand>
</feature>
<comment type="similarity">
    <text evidence="1">Belongs to the GMC oxidoreductase family.</text>
</comment>
<evidence type="ECO:0000256" key="3">
    <source>
        <dbReference type="SAM" id="SignalP"/>
    </source>
</evidence>
<feature type="domain" description="Glucose-methanol-choline oxidoreductase C-terminal" evidence="5">
    <location>
        <begin position="454"/>
        <end position="597"/>
    </location>
</feature>
<organism evidence="7">
    <name type="scientific">Chaetomium thermophilum (strain DSM 1495 / CBS 144.50 / IMI 039719)</name>
    <name type="common">Thermochaetoides thermophila</name>
    <dbReference type="NCBI Taxonomy" id="759272"/>
    <lineage>
        <taxon>Eukaryota</taxon>
        <taxon>Fungi</taxon>
        <taxon>Dikarya</taxon>
        <taxon>Ascomycota</taxon>
        <taxon>Pezizomycotina</taxon>
        <taxon>Sordariomycetes</taxon>
        <taxon>Sordariomycetidae</taxon>
        <taxon>Sordariales</taxon>
        <taxon>Chaetomiaceae</taxon>
        <taxon>Thermochaetoides</taxon>
    </lineage>
</organism>
<gene>
    <name evidence="6" type="ORF">CTHT_0000450</name>
</gene>
<comment type="cofactor">
    <cofactor evidence="2">
        <name>FAD</name>
        <dbReference type="ChEBI" id="CHEBI:57692"/>
    </cofactor>
</comment>
<dbReference type="Proteomes" id="UP000008066">
    <property type="component" value="Unassembled WGS sequence"/>
</dbReference>
<accession>G0RXU8</accession>